<sequence>MLVRAFLPRALPLYLSFKTYSTMASAVPPQSFHLDRSIWNDTLYTHIRDFWYTGLPVGQKYGNEVTARRWWGAGRSQEEGLQIDAECKEAYSAALQSIGPDKIALSPWHSYADDLVHAKDIAAPFIEEVKTAQSKDSQKAADTALSLIILLDQIPRNIHRDPAGLRLIYNHYDRIVWSLLRSLPTLTPIPISHESFRAAPPYKSWFSLPLMHAEDLESHRLGWKLLRELREECEQEGDQALINDTGASFNAAKSHWEIIERFGRYPHRNECLGRESTAEEREWLKTGDTFGVKQEQQENDGKEEL</sequence>
<dbReference type="OMA" id="NWFYMPL"/>
<accession>N1PII2</accession>
<gene>
    <name evidence="2" type="ORF">DOTSEDRAFT_74592</name>
</gene>
<dbReference type="EMBL" id="KB446543">
    <property type="protein sequence ID" value="EME41121.1"/>
    <property type="molecule type" value="Genomic_DNA"/>
</dbReference>
<dbReference type="Pfam" id="PF06041">
    <property type="entry name" value="DUF924"/>
    <property type="match status" value="1"/>
</dbReference>
<dbReference type="Gene3D" id="1.20.58.320">
    <property type="entry name" value="TPR-like"/>
    <property type="match status" value="1"/>
</dbReference>
<proteinExistence type="predicted"/>
<feature type="region of interest" description="Disordered" evidence="1">
    <location>
        <begin position="276"/>
        <end position="305"/>
    </location>
</feature>
<organism evidence="2 3">
    <name type="scientific">Dothistroma septosporum (strain NZE10 / CBS 128990)</name>
    <name type="common">Red band needle blight fungus</name>
    <name type="synonym">Mycosphaerella pini</name>
    <dbReference type="NCBI Taxonomy" id="675120"/>
    <lineage>
        <taxon>Eukaryota</taxon>
        <taxon>Fungi</taxon>
        <taxon>Dikarya</taxon>
        <taxon>Ascomycota</taxon>
        <taxon>Pezizomycotina</taxon>
        <taxon>Dothideomycetes</taxon>
        <taxon>Dothideomycetidae</taxon>
        <taxon>Mycosphaerellales</taxon>
        <taxon>Mycosphaerellaceae</taxon>
        <taxon>Dothistroma</taxon>
    </lineage>
</organism>
<dbReference type="eggNOG" id="ENOG502S80R">
    <property type="taxonomic scope" value="Eukaryota"/>
</dbReference>
<evidence type="ECO:0008006" key="4">
    <source>
        <dbReference type="Google" id="ProtNLM"/>
    </source>
</evidence>
<evidence type="ECO:0000256" key="1">
    <source>
        <dbReference type="SAM" id="MobiDB-lite"/>
    </source>
</evidence>
<dbReference type="AlphaFoldDB" id="N1PII2"/>
<dbReference type="HOGENOM" id="CLU_065010_0_1_1"/>
<protein>
    <recommendedName>
        <fullName evidence="4">DUF924-domain-containing protein</fullName>
    </recommendedName>
</protein>
<dbReference type="OrthoDB" id="414698at2759"/>
<evidence type="ECO:0000313" key="3">
    <source>
        <dbReference type="Proteomes" id="UP000016933"/>
    </source>
</evidence>
<dbReference type="STRING" id="675120.N1PII2"/>
<name>N1PII2_DOTSN</name>
<reference evidence="2 3" key="2">
    <citation type="journal article" date="2012" name="PLoS Pathog.">
        <title>Diverse lifestyles and strategies of plant pathogenesis encoded in the genomes of eighteen Dothideomycetes fungi.</title>
        <authorList>
            <person name="Ohm R.A."/>
            <person name="Feau N."/>
            <person name="Henrissat B."/>
            <person name="Schoch C.L."/>
            <person name="Horwitz B.A."/>
            <person name="Barry K.W."/>
            <person name="Condon B.J."/>
            <person name="Copeland A.C."/>
            <person name="Dhillon B."/>
            <person name="Glaser F."/>
            <person name="Hesse C.N."/>
            <person name="Kosti I."/>
            <person name="LaButti K."/>
            <person name="Lindquist E.A."/>
            <person name="Lucas S."/>
            <person name="Salamov A.A."/>
            <person name="Bradshaw R.E."/>
            <person name="Ciuffetti L."/>
            <person name="Hamelin R.C."/>
            <person name="Kema G.H.J."/>
            <person name="Lawrence C."/>
            <person name="Scott J.A."/>
            <person name="Spatafora J.W."/>
            <person name="Turgeon B.G."/>
            <person name="de Wit P.J.G.M."/>
            <person name="Zhong S."/>
            <person name="Goodwin S.B."/>
            <person name="Grigoriev I.V."/>
        </authorList>
    </citation>
    <scope>NUCLEOTIDE SEQUENCE [LARGE SCALE GENOMIC DNA]</scope>
    <source>
        <strain evidence="3">NZE10 / CBS 128990</strain>
    </source>
</reference>
<dbReference type="InterPro" id="IPR011990">
    <property type="entry name" value="TPR-like_helical_dom_sf"/>
</dbReference>
<dbReference type="Gene3D" id="1.25.40.10">
    <property type="entry name" value="Tetratricopeptide repeat domain"/>
    <property type="match status" value="1"/>
</dbReference>
<dbReference type="Proteomes" id="UP000016933">
    <property type="component" value="Unassembled WGS sequence"/>
</dbReference>
<dbReference type="InterPro" id="IPR010323">
    <property type="entry name" value="DUF924"/>
</dbReference>
<reference evidence="3" key="1">
    <citation type="journal article" date="2012" name="PLoS Genet.">
        <title>The genomes of the fungal plant pathogens Cladosporium fulvum and Dothistroma septosporum reveal adaptation to different hosts and lifestyles but also signatures of common ancestry.</title>
        <authorList>
            <person name="de Wit P.J.G.M."/>
            <person name="van der Burgt A."/>
            <person name="Oekmen B."/>
            <person name="Stergiopoulos I."/>
            <person name="Abd-Elsalam K.A."/>
            <person name="Aerts A.L."/>
            <person name="Bahkali A.H."/>
            <person name="Beenen H.G."/>
            <person name="Chettri P."/>
            <person name="Cox M.P."/>
            <person name="Datema E."/>
            <person name="de Vries R.P."/>
            <person name="Dhillon B."/>
            <person name="Ganley A.R."/>
            <person name="Griffiths S.A."/>
            <person name="Guo Y."/>
            <person name="Hamelin R.C."/>
            <person name="Henrissat B."/>
            <person name="Kabir M.S."/>
            <person name="Jashni M.K."/>
            <person name="Kema G."/>
            <person name="Klaubauf S."/>
            <person name="Lapidus A."/>
            <person name="Levasseur A."/>
            <person name="Lindquist E."/>
            <person name="Mehrabi R."/>
            <person name="Ohm R.A."/>
            <person name="Owen T.J."/>
            <person name="Salamov A."/>
            <person name="Schwelm A."/>
            <person name="Schijlen E."/>
            <person name="Sun H."/>
            <person name="van den Burg H.A."/>
            <person name="van Ham R.C.H.J."/>
            <person name="Zhang S."/>
            <person name="Goodwin S.B."/>
            <person name="Grigoriev I.V."/>
            <person name="Collemare J."/>
            <person name="Bradshaw R.E."/>
        </authorList>
    </citation>
    <scope>NUCLEOTIDE SEQUENCE [LARGE SCALE GENOMIC DNA]</scope>
    <source>
        <strain evidence="3">NZE10 / CBS 128990</strain>
    </source>
</reference>
<dbReference type="SUPFAM" id="SSF48452">
    <property type="entry name" value="TPR-like"/>
    <property type="match status" value="1"/>
</dbReference>
<feature type="compositionally biased region" description="Basic and acidic residues" evidence="1">
    <location>
        <begin position="276"/>
        <end position="285"/>
    </location>
</feature>
<feature type="compositionally biased region" description="Basic and acidic residues" evidence="1">
    <location>
        <begin position="295"/>
        <end position="305"/>
    </location>
</feature>
<keyword evidence="3" id="KW-1185">Reference proteome</keyword>
<evidence type="ECO:0000313" key="2">
    <source>
        <dbReference type="EMBL" id="EME41121.1"/>
    </source>
</evidence>